<keyword evidence="3" id="KW-1185">Reference proteome</keyword>
<comment type="caution">
    <text evidence="2">The sequence shown here is derived from an EMBL/GenBank/DDBJ whole genome shotgun (WGS) entry which is preliminary data.</text>
</comment>
<reference evidence="2 3" key="1">
    <citation type="submission" date="2018-03" db="EMBL/GenBank/DDBJ databases">
        <title>Genomic Encyclopedia of Archaeal and Bacterial Type Strains, Phase II (KMG-II): from individual species to whole genera.</title>
        <authorList>
            <person name="Goeker M."/>
        </authorList>
    </citation>
    <scope>NUCLEOTIDE SEQUENCE [LARGE SCALE GENOMIC DNA]</scope>
    <source>
        <strain evidence="2 3">DSM 28057</strain>
    </source>
</reference>
<protein>
    <recommendedName>
        <fullName evidence="4">Outer membrane protein with beta-barrel domain</fullName>
    </recommendedName>
</protein>
<dbReference type="RefSeq" id="WP_106566379.1">
    <property type="nucleotide sequence ID" value="NZ_PYGF01000002.1"/>
</dbReference>
<dbReference type="AlphaFoldDB" id="A0A2P8EAI1"/>
<feature type="chain" id="PRO_5015202508" description="Outer membrane protein with beta-barrel domain" evidence="1">
    <location>
        <begin position="21"/>
        <end position="221"/>
    </location>
</feature>
<proteinExistence type="predicted"/>
<organism evidence="2 3">
    <name type="scientific">Cecembia rubra</name>
    <dbReference type="NCBI Taxonomy" id="1485585"/>
    <lineage>
        <taxon>Bacteria</taxon>
        <taxon>Pseudomonadati</taxon>
        <taxon>Bacteroidota</taxon>
        <taxon>Cytophagia</taxon>
        <taxon>Cytophagales</taxon>
        <taxon>Cyclobacteriaceae</taxon>
        <taxon>Cecembia</taxon>
    </lineage>
</organism>
<evidence type="ECO:0000256" key="1">
    <source>
        <dbReference type="SAM" id="SignalP"/>
    </source>
</evidence>
<evidence type="ECO:0000313" key="3">
    <source>
        <dbReference type="Proteomes" id="UP000240708"/>
    </source>
</evidence>
<dbReference type="Proteomes" id="UP000240708">
    <property type="component" value="Unassembled WGS sequence"/>
</dbReference>
<dbReference type="EMBL" id="PYGF01000002">
    <property type="protein sequence ID" value="PSL06454.1"/>
    <property type="molecule type" value="Genomic_DNA"/>
</dbReference>
<keyword evidence="1" id="KW-0732">Signal</keyword>
<name>A0A2P8EAI1_9BACT</name>
<evidence type="ECO:0008006" key="4">
    <source>
        <dbReference type="Google" id="ProtNLM"/>
    </source>
</evidence>
<dbReference type="OrthoDB" id="835804at2"/>
<feature type="signal peptide" evidence="1">
    <location>
        <begin position="1"/>
        <end position="20"/>
    </location>
</feature>
<gene>
    <name evidence="2" type="ORF">CLV48_102270</name>
</gene>
<evidence type="ECO:0000313" key="2">
    <source>
        <dbReference type="EMBL" id="PSL06454.1"/>
    </source>
</evidence>
<accession>A0A2P8EAI1</accession>
<sequence length="221" mass="24961">MRKTFIISFLILVISSTSFSQEMQKTTIFDYSEDKHEFSIDISPVLLGNFPSSLLYRNNYVSKKGKNAAFRLGANFSGTFTSQKNEENPQSTVDLNSHQVNFLIGKEWQKNIQNRILAYYGMDLNLGYGRSSTGGNFINLPETSFSTTNTTYSISAIGFVGMKYHLSRHFSISAESGLNAGFNNSKSSNKTENPNFSENIRRSSLFVDMLPLRAIRFAFHF</sequence>